<gene>
    <name evidence="1" type="ORF">WR25_11060</name>
</gene>
<name>A0A2A2KIY2_9BILA</name>
<organism evidence="1 2">
    <name type="scientific">Diploscapter pachys</name>
    <dbReference type="NCBI Taxonomy" id="2018661"/>
    <lineage>
        <taxon>Eukaryota</taxon>
        <taxon>Metazoa</taxon>
        <taxon>Ecdysozoa</taxon>
        <taxon>Nematoda</taxon>
        <taxon>Chromadorea</taxon>
        <taxon>Rhabditida</taxon>
        <taxon>Rhabditina</taxon>
        <taxon>Rhabditomorpha</taxon>
        <taxon>Rhabditoidea</taxon>
        <taxon>Rhabditidae</taxon>
        <taxon>Diploscapter</taxon>
    </lineage>
</organism>
<evidence type="ECO:0000313" key="2">
    <source>
        <dbReference type="Proteomes" id="UP000218231"/>
    </source>
</evidence>
<dbReference type="InterPro" id="IPR011009">
    <property type="entry name" value="Kinase-like_dom_sf"/>
</dbReference>
<comment type="caution">
    <text evidence="1">The sequence shown here is derived from an EMBL/GenBank/DDBJ whole genome shotgun (WGS) entry which is preliminary data.</text>
</comment>
<evidence type="ECO:0000313" key="1">
    <source>
        <dbReference type="EMBL" id="PAV73823.1"/>
    </source>
</evidence>
<protein>
    <recommendedName>
        <fullName evidence="3">Protein kinase domain-containing protein</fullName>
    </recommendedName>
</protein>
<dbReference type="EMBL" id="LIAE01008492">
    <property type="protein sequence ID" value="PAV73823.1"/>
    <property type="molecule type" value="Genomic_DNA"/>
</dbReference>
<dbReference type="STRING" id="2018661.A0A2A2KIY2"/>
<evidence type="ECO:0008006" key="3">
    <source>
        <dbReference type="Google" id="ProtNLM"/>
    </source>
</evidence>
<proteinExistence type="predicted"/>
<dbReference type="AlphaFoldDB" id="A0A2A2KIY2"/>
<dbReference type="SUPFAM" id="SSF56112">
    <property type="entry name" value="Protein kinase-like (PK-like)"/>
    <property type="match status" value="1"/>
</dbReference>
<accession>A0A2A2KIY2</accession>
<dbReference type="OrthoDB" id="192887at2759"/>
<sequence length="72" mass="8584">MLVIDPEQRISVDDALRHPYVNVWFDEAEVFAPPPRSYDHRLDIEQPVDAWKEMIFHELQDYARTHDIYGSV</sequence>
<dbReference type="Gene3D" id="3.30.200.20">
    <property type="entry name" value="Phosphorylase Kinase, domain 1"/>
    <property type="match status" value="1"/>
</dbReference>
<reference evidence="1 2" key="1">
    <citation type="journal article" date="2017" name="Curr. Biol.">
        <title>Genome architecture and evolution of a unichromosomal asexual nematode.</title>
        <authorList>
            <person name="Fradin H."/>
            <person name="Zegar C."/>
            <person name="Gutwein M."/>
            <person name="Lucas J."/>
            <person name="Kovtun M."/>
            <person name="Corcoran D."/>
            <person name="Baugh L.R."/>
            <person name="Kiontke K."/>
            <person name="Gunsalus K."/>
            <person name="Fitch D.H."/>
            <person name="Piano F."/>
        </authorList>
    </citation>
    <scope>NUCLEOTIDE SEQUENCE [LARGE SCALE GENOMIC DNA]</scope>
    <source>
        <strain evidence="1">PF1309</strain>
    </source>
</reference>
<keyword evidence="2" id="KW-1185">Reference proteome</keyword>
<dbReference type="Proteomes" id="UP000218231">
    <property type="component" value="Unassembled WGS sequence"/>
</dbReference>
<dbReference type="Gene3D" id="1.10.510.10">
    <property type="entry name" value="Transferase(Phosphotransferase) domain 1"/>
    <property type="match status" value="1"/>
</dbReference>